<accession>A0A653D5G1</accession>
<dbReference type="EMBL" id="CAACVG010010037">
    <property type="protein sequence ID" value="VEN54781.1"/>
    <property type="molecule type" value="Genomic_DNA"/>
</dbReference>
<organism evidence="1 2">
    <name type="scientific">Callosobruchus maculatus</name>
    <name type="common">Southern cowpea weevil</name>
    <name type="synonym">Pulse bruchid</name>
    <dbReference type="NCBI Taxonomy" id="64391"/>
    <lineage>
        <taxon>Eukaryota</taxon>
        <taxon>Metazoa</taxon>
        <taxon>Ecdysozoa</taxon>
        <taxon>Arthropoda</taxon>
        <taxon>Hexapoda</taxon>
        <taxon>Insecta</taxon>
        <taxon>Pterygota</taxon>
        <taxon>Neoptera</taxon>
        <taxon>Endopterygota</taxon>
        <taxon>Coleoptera</taxon>
        <taxon>Polyphaga</taxon>
        <taxon>Cucujiformia</taxon>
        <taxon>Chrysomeloidea</taxon>
        <taxon>Chrysomelidae</taxon>
        <taxon>Bruchinae</taxon>
        <taxon>Bruchini</taxon>
        <taxon>Callosobruchus</taxon>
    </lineage>
</organism>
<sequence>FRELKVACTNALAGKKLPQAIGVEKVDKSLVANFEILNLVPDSSTYSNHTAPNVKWKRVGIVSGRSVRLDTIIWPGGDLSVAAISSRARTIFRVVTALAPPFVMESELDEDGQCL</sequence>
<dbReference type="AlphaFoldDB" id="A0A653D5G1"/>
<dbReference type="Proteomes" id="UP000410492">
    <property type="component" value="Unassembled WGS sequence"/>
</dbReference>
<protein>
    <submittedName>
        <fullName evidence="1">Uncharacterized protein</fullName>
    </submittedName>
</protein>
<name>A0A653D5G1_CALMS</name>
<feature type="non-terminal residue" evidence="1">
    <location>
        <position position="1"/>
    </location>
</feature>
<gene>
    <name evidence="1" type="ORF">CALMAC_LOCUS14172</name>
</gene>
<dbReference type="Gene3D" id="3.40.190.10">
    <property type="entry name" value="Periplasmic binding protein-like II"/>
    <property type="match status" value="1"/>
</dbReference>
<proteinExistence type="predicted"/>
<evidence type="ECO:0000313" key="2">
    <source>
        <dbReference type="Proteomes" id="UP000410492"/>
    </source>
</evidence>
<feature type="non-terminal residue" evidence="1">
    <location>
        <position position="115"/>
    </location>
</feature>
<dbReference type="OrthoDB" id="5984008at2759"/>
<evidence type="ECO:0000313" key="1">
    <source>
        <dbReference type="EMBL" id="VEN54781.1"/>
    </source>
</evidence>
<reference evidence="1 2" key="1">
    <citation type="submission" date="2019-01" db="EMBL/GenBank/DDBJ databases">
        <authorList>
            <person name="Sayadi A."/>
        </authorList>
    </citation>
    <scope>NUCLEOTIDE SEQUENCE [LARGE SCALE GENOMIC DNA]</scope>
</reference>
<keyword evidence="2" id="KW-1185">Reference proteome</keyword>